<dbReference type="RefSeq" id="WP_007785465.1">
    <property type="nucleotide sequence ID" value="NZ_CM001441.1"/>
</dbReference>
<evidence type="ECO:0000313" key="7">
    <source>
        <dbReference type="Proteomes" id="UP000005104"/>
    </source>
</evidence>
<dbReference type="CDD" id="cd00156">
    <property type="entry name" value="REC"/>
    <property type="match status" value="1"/>
</dbReference>
<evidence type="ECO:0000256" key="4">
    <source>
        <dbReference type="PROSITE-ProRule" id="PRU00169"/>
    </source>
</evidence>
<dbReference type="Pfam" id="PF00072">
    <property type="entry name" value="Response_reg"/>
    <property type="match status" value="1"/>
</dbReference>
<feature type="domain" description="Response regulatory" evidence="5">
    <location>
        <begin position="4"/>
        <end position="119"/>
    </location>
</feature>
<reference evidence="6 7" key="1">
    <citation type="submission" date="2011-11" db="EMBL/GenBank/DDBJ databases">
        <title>The Noncontiguous Finished genome of Desulfosporosinus youngiae DSM 17734.</title>
        <authorList>
            <consortium name="US DOE Joint Genome Institute (JGI-PGF)"/>
            <person name="Lucas S."/>
            <person name="Han J."/>
            <person name="Lapidus A."/>
            <person name="Cheng J.-F."/>
            <person name="Goodwin L."/>
            <person name="Pitluck S."/>
            <person name="Peters L."/>
            <person name="Ovchinnikova G."/>
            <person name="Lu M."/>
            <person name="Land M.L."/>
            <person name="Hauser L."/>
            <person name="Pester M."/>
            <person name="Spring S."/>
            <person name="Ollivier B."/>
            <person name="Rattei T."/>
            <person name="Klenk H.-P."/>
            <person name="Wagner M."/>
            <person name="Loy A."/>
            <person name="Woyke T.J."/>
        </authorList>
    </citation>
    <scope>NUCLEOTIDE SEQUENCE [LARGE SCALE GENOMIC DNA]</scope>
    <source>
        <strain evidence="6 7">DSM 17734</strain>
    </source>
</reference>
<keyword evidence="6" id="KW-0238">DNA-binding</keyword>
<feature type="modified residue" description="4-aspartylphosphate" evidence="4">
    <location>
        <position position="54"/>
    </location>
</feature>
<evidence type="ECO:0000256" key="3">
    <source>
        <dbReference type="ARBA" id="ARBA00024867"/>
    </source>
</evidence>
<dbReference type="HOGENOM" id="CLU_000445_69_17_9"/>
<dbReference type="STRING" id="768710.DesyoDRAFT_3872"/>
<dbReference type="SMART" id="SM00448">
    <property type="entry name" value="REC"/>
    <property type="match status" value="1"/>
</dbReference>
<accession>H5XWY6</accession>
<organism evidence="6 7">
    <name type="scientific">Desulfosporosinus youngiae DSM 17734</name>
    <dbReference type="NCBI Taxonomy" id="768710"/>
    <lineage>
        <taxon>Bacteria</taxon>
        <taxon>Bacillati</taxon>
        <taxon>Bacillota</taxon>
        <taxon>Clostridia</taxon>
        <taxon>Eubacteriales</taxon>
        <taxon>Desulfitobacteriaceae</taxon>
        <taxon>Desulfosporosinus</taxon>
    </lineage>
</organism>
<dbReference type="eggNOG" id="COG0745">
    <property type="taxonomic scope" value="Bacteria"/>
</dbReference>
<name>H5XWY6_9FIRM</name>
<dbReference type="PANTHER" id="PTHR44591:SF3">
    <property type="entry name" value="RESPONSE REGULATORY DOMAIN-CONTAINING PROTEIN"/>
    <property type="match status" value="1"/>
</dbReference>
<dbReference type="PANTHER" id="PTHR44591">
    <property type="entry name" value="STRESS RESPONSE REGULATOR PROTEIN 1"/>
    <property type="match status" value="1"/>
</dbReference>
<dbReference type="InterPro" id="IPR011006">
    <property type="entry name" value="CheY-like_superfamily"/>
</dbReference>
<dbReference type="AlphaFoldDB" id="H5XWY6"/>
<dbReference type="PROSITE" id="PS50110">
    <property type="entry name" value="RESPONSE_REGULATORY"/>
    <property type="match status" value="1"/>
</dbReference>
<evidence type="ECO:0000313" key="6">
    <source>
        <dbReference type="EMBL" id="EHQ90854.1"/>
    </source>
</evidence>
<dbReference type="Proteomes" id="UP000005104">
    <property type="component" value="Chromosome"/>
</dbReference>
<proteinExistence type="predicted"/>
<evidence type="ECO:0000256" key="2">
    <source>
        <dbReference type="ARBA" id="ARBA00022553"/>
    </source>
</evidence>
<dbReference type="Gene3D" id="3.40.50.2300">
    <property type="match status" value="1"/>
</dbReference>
<evidence type="ECO:0000256" key="1">
    <source>
        <dbReference type="ARBA" id="ARBA00018672"/>
    </source>
</evidence>
<dbReference type="GO" id="GO:0003677">
    <property type="term" value="F:DNA binding"/>
    <property type="evidence" value="ECO:0007669"/>
    <property type="project" value="UniProtKB-KW"/>
</dbReference>
<keyword evidence="7" id="KW-1185">Reference proteome</keyword>
<dbReference type="SUPFAM" id="SSF52172">
    <property type="entry name" value="CheY-like"/>
    <property type="match status" value="1"/>
</dbReference>
<comment type="function">
    <text evidence="3">May play the central regulatory role in sporulation. It may be an element of the effector pathway responsible for the activation of sporulation genes in response to nutritional stress. Spo0A may act in concert with spo0H (a sigma factor) to control the expression of some genes that are critical to the sporulation process.</text>
</comment>
<protein>
    <recommendedName>
        <fullName evidence="1">Stage 0 sporulation protein A homolog</fullName>
    </recommendedName>
</protein>
<sequence>MSGYILVVDDQYGVRLLIHKVLEESGYNVKMAANGSECLDLAISLNRPSLILLDNRMPAMTGLQVLSRLSEDYYAKNIPVIMISAESDLEDVARCLGVQSFLSKPLDVDVLLKTVEQTLAGARLEQRDAGRSLN</sequence>
<dbReference type="InterPro" id="IPR001789">
    <property type="entry name" value="Sig_transdc_resp-reg_receiver"/>
</dbReference>
<gene>
    <name evidence="6" type="ORF">DesyoDRAFT_3872</name>
</gene>
<dbReference type="InterPro" id="IPR050595">
    <property type="entry name" value="Bact_response_regulator"/>
</dbReference>
<keyword evidence="2 4" id="KW-0597">Phosphoprotein</keyword>
<dbReference type="OrthoDB" id="9808843at2"/>
<dbReference type="EMBL" id="CM001441">
    <property type="protein sequence ID" value="EHQ90854.1"/>
    <property type="molecule type" value="Genomic_DNA"/>
</dbReference>
<dbReference type="GO" id="GO:0000160">
    <property type="term" value="P:phosphorelay signal transduction system"/>
    <property type="evidence" value="ECO:0007669"/>
    <property type="project" value="InterPro"/>
</dbReference>
<evidence type="ECO:0000259" key="5">
    <source>
        <dbReference type="PROSITE" id="PS50110"/>
    </source>
</evidence>